<evidence type="ECO:0000313" key="2">
    <source>
        <dbReference type="Proteomes" id="UP000324222"/>
    </source>
</evidence>
<dbReference type="AlphaFoldDB" id="A0A5B7HF77"/>
<comment type="caution">
    <text evidence="1">The sequence shown here is derived from an EMBL/GenBank/DDBJ whole genome shotgun (WGS) entry which is preliminary data.</text>
</comment>
<evidence type="ECO:0000313" key="1">
    <source>
        <dbReference type="EMBL" id="MPC67917.1"/>
    </source>
</evidence>
<name>A0A5B7HF77_PORTR</name>
<dbReference type="EMBL" id="VSRR010026972">
    <property type="protein sequence ID" value="MPC67917.1"/>
    <property type="molecule type" value="Genomic_DNA"/>
</dbReference>
<accession>A0A5B7HF77</accession>
<dbReference type="Proteomes" id="UP000324222">
    <property type="component" value="Unassembled WGS sequence"/>
</dbReference>
<protein>
    <submittedName>
        <fullName evidence="1">Uncharacterized protein</fullName>
    </submittedName>
</protein>
<reference evidence="1 2" key="1">
    <citation type="submission" date="2019-05" db="EMBL/GenBank/DDBJ databases">
        <title>Another draft genome of Portunus trituberculatus and its Hox gene families provides insights of decapod evolution.</title>
        <authorList>
            <person name="Jeong J.-H."/>
            <person name="Song I."/>
            <person name="Kim S."/>
            <person name="Choi T."/>
            <person name="Kim D."/>
            <person name="Ryu S."/>
            <person name="Kim W."/>
        </authorList>
    </citation>
    <scope>NUCLEOTIDE SEQUENCE [LARGE SCALE GENOMIC DNA]</scope>
    <source>
        <tissue evidence="1">Muscle</tissue>
    </source>
</reference>
<proteinExistence type="predicted"/>
<sequence length="79" mass="8665">MPPPPFVTCCLDVTIHCGIMVSRHAVLQYQPITSGGAAIILAWLVESQHSVLNASPLASTFNKRWFEKPLMITGLNLTM</sequence>
<gene>
    <name evidence="1" type="ORF">E2C01_062103</name>
</gene>
<organism evidence="1 2">
    <name type="scientific">Portunus trituberculatus</name>
    <name type="common">Swimming crab</name>
    <name type="synonym">Neptunus trituberculatus</name>
    <dbReference type="NCBI Taxonomy" id="210409"/>
    <lineage>
        <taxon>Eukaryota</taxon>
        <taxon>Metazoa</taxon>
        <taxon>Ecdysozoa</taxon>
        <taxon>Arthropoda</taxon>
        <taxon>Crustacea</taxon>
        <taxon>Multicrustacea</taxon>
        <taxon>Malacostraca</taxon>
        <taxon>Eumalacostraca</taxon>
        <taxon>Eucarida</taxon>
        <taxon>Decapoda</taxon>
        <taxon>Pleocyemata</taxon>
        <taxon>Brachyura</taxon>
        <taxon>Eubrachyura</taxon>
        <taxon>Portunoidea</taxon>
        <taxon>Portunidae</taxon>
        <taxon>Portuninae</taxon>
        <taxon>Portunus</taxon>
    </lineage>
</organism>
<keyword evidence="2" id="KW-1185">Reference proteome</keyword>